<organism evidence="1">
    <name type="scientific">Anguilla anguilla</name>
    <name type="common">European freshwater eel</name>
    <name type="synonym">Muraena anguilla</name>
    <dbReference type="NCBI Taxonomy" id="7936"/>
    <lineage>
        <taxon>Eukaryota</taxon>
        <taxon>Metazoa</taxon>
        <taxon>Chordata</taxon>
        <taxon>Craniata</taxon>
        <taxon>Vertebrata</taxon>
        <taxon>Euteleostomi</taxon>
        <taxon>Actinopterygii</taxon>
        <taxon>Neopterygii</taxon>
        <taxon>Teleostei</taxon>
        <taxon>Anguilliformes</taxon>
        <taxon>Anguillidae</taxon>
        <taxon>Anguilla</taxon>
    </lineage>
</organism>
<reference evidence="1" key="2">
    <citation type="journal article" date="2015" name="Fish Shellfish Immunol.">
        <title>Early steps in the European eel (Anguilla anguilla)-Vibrio vulnificus interaction in the gills: Role of the RtxA13 toxin.</title>
        <authorList>
            <person name="Callol A."/>
            <person name="Pajuelo D."/>
            <person name="Ebbesson L."/>
            <person name="Teles M."/>
            <person name="MacKenzie S."/>
            <person name="Amaro C."/>
        </authorList>
    </citation>
    <scope>NUCLEOTIDE SEQUENCE</scope>
</reference>
<name>A0A0E9W6W6_ANGAN</name>
<dbReference type="EMBL" id="GBXM01022521">
    <property type="protein sequence ID" value="JAH86056.1"/>
    <property type="molecule type" value="Transcribed_RNA"/>
</dbReference>
<evidence type="ECO:0000313" key="1">
    <source>
        <dbReference type="EMBL" id="JAH86056.1"/>
    </source>
</evidence>
<accession>A0A0E9W6W6</accession>
<protein>
    <submittedName>
        <fullName evidence="1">Uncharacterized protein</fullName>
    </submittedName>
</protein>
<sequence>MICIFYKSVKENYGQYFVWRVSVSVLYDCTCLLLNMCVNGADPLLNVCVNGADPLLNMCVNGADPLLNMCVNGADPLLNVCVNGADPWSAHSL</sequence>
<reference evidence="1" key="1">
    <citation type="submission" date="2014-11" db="EMBL/GenBank/DDBJ databases">
        <authorList>
            <person name="Amaro Gonzalez C."/>
        </authorList>
    </citation>
    <scope>NUCLEOTIDE SEQUENCE</scope>
</reference>
<dbReference type="AlphaFoldDB" id="A0A0E9W6W6"/>
<proteinExistence type="predicted"/>